<evidence type="ECO:0000259" key="2">
    <source>
        <dbReference type="PROSITE" id="PS50172"/>
    </source>
</evidence>
<sequence>MRRDVDDPPPDESSPMPSPSGRPIFAGTSVYVNGSTYPLVSDHRLKHIITQHGGVMAQHLGRRTVTHVVLGTTAGGRLAAGKTERELRARGVCFVGVEWVLESLKAGRRLPEARFPSSCLARAGQPSVYECFGADT</sequence>
<dbReference type="SUPFAM" id="SSF52113">
    <property type="entry name" value="BRCT domain"/>
    <property type="match status" value="1"/>
</dbReference>
<dbReference type="InterPro" id="IPR036420">
    <property type="entry name" value="BRCT_dom_sf"/>
</dbReference>
<dbReference type="PANTHER" id="PTHR45990:SF1">
    <property type="entry name" value="DNA REPAIR PROTEIN REV1"/>
    <property type="match status" value="1"/>
</dbReference>
<reference evidence="3" key="1">
    <citation type="journal article" date="2020" name="bioRxiv">
        <title>Whole genome comparisons of ergot fungi reveals the divergence and evolution of species within the genus Claviceps are the result of varying mechanisms driving genome evolution and host range expansion.</title>
        <authorList>
            <person name="Wyka S.A."/>
            <person name="Mondo S.J."/>
            <person name="Liu M."/>
            <person name="Dettman J."/>
            <person name="Nalam V."/>
            <person name="Broders K.D."/>
        </authorList>
    </citation>
    <scope>NUCLEOTIDE SEQUENCE</scope>
    <source>
        <strain evidence="3">CCC 489</strain>
    </source>
</reference>
<comment type="caution">
    <text evidence="3">The sequence shown here is derived from an EMBL/GenBank/DDBJ whole genome shotgun (WGS) entry which is preliminary data.</text>
</comment>
<dbReference type="OrthoDB" id="427711at2759"/>
<gene>
    <name evidence="3" type="ORF">E4U42_000367</name>
</gene>
<name>A0A8K0J1R6_9HYPO</name>
<dbReference type="Gene3D" id="3.40.50.10190">
    <property type="entry name" value="BRCT domain"/>
    <property type="match status" value="1"/>
</dbReference>
<dbReference type="SMART" id="SM00292">
    <property type="entry name" value="BRCT"/>
    <property type="match status" value="1"/>
</dbReference>
<dbReference type="GO" id="GO:0017125">
    <property type="term" value="F:deoxycytidyl transferase activity"/>
    <property type="evidence" value="ECO:0007669"/>
    <property type="project" value="TreeGrafter"/>
</dbReference>
<dbReference type="GO" id="GO:0003887">
    <property type="term" value="F:DNA-directed DNA polymerase activity"/>
    <property type="evidence" value="ECO:0007669"/>
    <property type="project" value="TreeGrafter"/>
</dbReference>
<dbReference type="PANTHER" id="PTHR45990">
    <property type="entry name" value="DNA REPAIR PROTEIN REV1"/>
    <property type="match status" value="1"/>
</dbReference>
<evidence type="ECO:0000313" key="4">
    <source>
        <dbReference type="Proteomes" id="UP000811619"/>
    </source>
</evidence>
<proteinExistence type="predicted"/>
<evidence type="ECO:0000313" key="3">
    <source>
        <dbReference type="EMBL" id="KAG5914671.1"/>
    </source>
</evidence>
<feature type="domain" description="BRCT" evidence="2">
    <location>
        <begin position="20"/>
        <end position="117"/>
    </location>
</feature>
<accession>A0A8K0J1R6</accession>
<dbReference type="GO" id="GO:0042276">
    <property type="term" value="P:error-prone translesion synthesis"/>
    <property type="evidence" value="ECO:0007669"/>
    <property type="project" value="TreeGrafter"/>
</dbReference>
<dbReference type="InterPro" id="IPR001357">
    <property type="entry name" value="BRCT_dom"/>
</dbReference>
<evidence type="ECO:0000256" key="1">
    <source>
        <dbReference type="SAM" id="MobiDB-lite"/>
    </source>
</evidence>
<feature type="region of interest" description="Disordered" evidence="1">
    <location>
        <begin position="1"/>
        <end position="23"/>
    </location>
</feature>
<organism evidence="3 4">
    <name type="scientific">Claviceps africana</name>
    <dbReference type="NCBI Taxonomy" id="83212"/>
    <lineage>
        <taxon>Eukaryota</taxon>
        <taxon>Fungi</taxon>
        <taxon>Dikarya</taxon>
        <taxon>Ascomycota</taxon>
        <taxon>Pezizomycotina</taxon>
        <taxon>Sordariomycetes</taxon>
        <taxon>Hypocreomycetidae</taxon>
        <taxon>Hypocreales</taxon>
        <taxon>Clavicipitaceae</taxon>
        <taxon>Claviceps</taxon>
    </lineage>
</organism>
<dbReference type="AlphaFoldDB" id="A0A8K0J1R6"/>
<dbReference type="PROSITE" id="PS50172">
    <property type="entry name" value="BRCT"/>
    <property type="match status" value="1"/>
</dbReference>
<dbReference type="Pfam" id="PF16589">
    <property type="entry name" value="BRCT_2"/>
    <property type="match status" value="1"/>
</dbReference>
<dbReference type="GO" id="GO:0070987">
    <property type="term" value="P:error-free translesion synthesis"/>
    <property type="evidence" value="ECO:0007669"/>
    <property type="project" value="TreeGrafter"/>
</dbReference>
<dbReference type="EMBL" id="SRPY01001083">
    <property type="protein sequence ID" value="KAG5914671.1"/>
    <property type="molecule type" value="Genomic_DNA"/>
</dbReference>
<protein>
    <recommendedName>
        <fullName evidence="2">BRCT domain-containing protein</fullName>
    </recommendedName>
</protein>
<keyword evidence="4" id="KW-1185">Reference proteome</keyword>
<dbReference type="Proteomes" id="UP000811619">
    <property type="component" value="Unassembled WGS sequence"/>
</dbReference>
<dbReference type="GO" id="GO:0005634">
    <property type="term" value="C:nucleus"/>
    <property type="evidence" value="ECO:0007669"/>
    <property type="project" value="TreeGrafter"/>
</dbReference>